<proteinExistence type="predicted"/>
<evidence type="ECO:0000259" key="7">
    <source>
        <dbReference type="Pfam" id="PF02687"/>
    </source>
</evidence>
<feature type="transmembrane region" description="Helical" evidence="6">
    <location>
        <begin position="723"/>
        <end position="753"/>
    </location>
</feature>
<feature type="domain" description="ABC3 transporter permease C-terminal" evidence="7">
    <location>
        <begin position="682"/>
        <end position="795"/>
    </location>
</feature>
<evidence type="ECO:0000259" key="8">
    <source>
        <dbReference type="Pfam" id="PF12704"/>
    </source>
</evidence>
<dbReference type="PANTHER" id="PTHR30572">
    <property type="entry name" value="MEMBRANE COMPONENT OF TRANSPORTER-RELATED"/>
    <property type="match status" value="1"/>
</dbReference>
<evidence type="ECO:0000256" key="5">
    <source>
        <dbReference type="ARBA" id="ARBA00023136"/>
    </source>
</evidence>
<keyword evidence="10" id="KW-1185">Reference proteome</keyword>
<dbReference type="OrthoDB" id="9770036at2"/>
<dbReference type="AlphaFoldDB" id="K6ZCW1"/>
<dbReference type="InterPro" id="IPR050250">
    <property type="entry name" value="Macrolide_Exporter_MacB"/>
</dbReference>
<dbReference type="Pfam" id="PF02687">
    <property type="entry name" value="FtsX"/>
    <property type="match status" value="2"/>
</dbReference>
<dbReference type="Pfam" id="PF12704">
    <property type="entry name" value="MacB_PCD"/>
    <property type="match status" value="2"/>
</dbReference>
<evidence type="ECO:0000256" key="4">
    <source>
        <dbReference type="ARBA" id="ARBA00022989"/>
    </source>
</evidence>
<dbReference type="PANTHER" id="PTHR30572:SF18">
    <property type="entry name" value="ABC-TYPE MACROLIDE FAMILY EXPORT SYSTEM PERMEASE COMPONENT 2"/>
    <property type="match status" value="1"/>
</dbReference>
<dbReference type="InterPro" id="IPR025857">
    <property type="entry name" value="MacB_PCD"/>
</dbReference>
<comment type="subcellular location">
    <subcellularLocation>
        <location evidence="1">Cell membrane</location>
        <topology evidence="1">Multi-pass membrane protein</topology>
    </subcellularLocation>
</comment>
<feature type="domain" description="ABC3 transporter permease C-terminal" evidence="7">
    <location>
        <begin position="296"/>
        <end position="406"/>
    </location>
</feature>
<feature type="domain" description="MacB-like periplasmic core" evidence="8">
    <location>
        <begin position="496"/>
        <end position="636"/>
    </location>
</feature>
<organism evidence="9 10">
    <name type="scientific">Paraglaciecola arctica BSs20135</name>
    <dbReference type="NCBI Taxonomy" id="493475"/>
    <lineage>
        <taxon>Bacteria</taxon>
        <taxon>Pseudomonadati</taxon>
        <taxon>Pseudomonadota</taxon>
        <taxon>Gammaproteobacteria</taxon>
        <taxon>Alteromonadales</taxon>
        <taxon>Alteromonadaceae</taxon>
        <taxon>Paraglaciecola</taxon>
    </lineage>
</organism>
<keyword evidence="4 6" id="KW-1133">Transmembrane helix</keyword>
<dbReference type="EMBL" id="BAEO01000062">
    <property type="protein sequence ID" value="GAC21260.1"/>
    <property type="molecule type" value="Genomic_DNA"/>
</dbReference>
<feature type="transmembrane region" description="Helical" evidence="6">
    <location>
        <begin position="339"/>
        <end position="359"/>
    </location>
</feature>
<accession>K6ZCW1</accession>
<feature type="transmembrane region" description="Helical" evidence="6">
    <location>
        <begin position="765"/>
        <end position="788"/>
    </location>
</feature>
<evidence type="ECO:0000256" key="1">
    <source>
        <dbReference type="ARBA" id="ARBA00004651"/>
    </source>
</evidence>
<keyword evidence="3 6" id="KW-0812">Transmembrane</keyword>
<keyword evidence="2" id="KW-1003">Cell membrane</keyword>
<evidence type="ECO:0000256" key="6">
    <source>
        <dbReference type="SAM" id="Phobius"/>
    </source>
</evidence>
<evidence type="ECO:0000256" key="3">
    <source>
        <dbReference type="ARBA" id="ARBA00022692"/>
    </source>
</evidence>
<feature type="transmembrane region" description="Helical" evidence="6">
    <location>
        <begin position="435"/>
        <end position="455"/>
    </location>
</feature>
<reference evidence="9 10" key="1">
    <citation type="journal article" date="2017" name="Antonie Van Leeuwenhoek">
        <title>Rhizobium rhizosphaerae sp. nov., a novel species isolated from rice rhizosphere.</title>
        <authorList>
            <person name="Zhao J.J."/>
            <person name="Zhang J."/>
            <person name="Zhang R.J."/>
            <person name="Zhang C.W."/>
            <person name="Yin H.Q."/>
            <person name="Zhang X.X."/>
        </authorList>
    </citation>
    <scope>NUCLEOTIDE SEQUENCE [LARGE SCALE GENOMIC DNA]</scope>
    <source>
        <strain evidence="9 10">BSs20135</strain>
    </source>
</reference>
<keyword evidence="5 6" id="KW-0472">Membrane</keyword>
<dbReference type="GO" id="GO:0005886">
    <property type="term" value="C:plasma membrane"/>
    <property type="evidence" value="ECO:0007669"/>
    <property type="project" value="UniProtKB-SubCell"/>
</dbReference>
<feature type="transmembrane region" description="Helical" evidence="6">
    <location>
        <begin position="379"/>
        <end position="403"/>
    </location>
</feature>
<feature type="transmembrane region" description="Helical" evidence="6">
    <location>
        <begin position="289"/>
        <end position="311"/>
    </location>
</feature>
<sequence length="804" mass="88552">MDQSLYLLKQAWASLKSKPGFVAAVVTTMSLTLGALLCVLTLAYLLLVSPLPYPESGNLYTVEHNLIDKNGGVDGTAFTYPNLMHLYSKQSVFNELAMMYYDADVLVSKPSHPTLPISFITPEWFSLLGAEMAMGRSFEATEALNTYNPVAVLSYQTWKDEFALEADILSKKVQFGEVSYRIIGVLSEKFVEPQIYGVGNKSQVFLPWDYNSVSPSERKKWGNDDGGLMMLGKLQSGHSTAQIEQQLATLVSDNWQQQVAGHQFFNGWSIGIKLHSLESVIMASSQSTVYLLIAGVVGLVLIASTNIANLFMSRTVERSRQIAICAAIGASRRQVFKMLLAESTLLVGLATFIAIYIASLGFKGMQLFLNHYLPRIDELSLHFITLACALMLVVVFAWLFAYLSMRMIDYRSLNQSMQSGGKGTGIQVSKKVRQGLVLCQIAIVTVLVFINIVLFNEAVTTINRPSGFATEDISFLVISLPAVNETNQDGLVANVSEVRNKLATLPQVEGVSQSMAPMPFFTLALSRLGGEERYSMRAKDVDHAYFDLIEQPLLGGNYFSEADIKDKNKVMIINDVFAKQLAPNGNALGLIFDNGATVVGVVKGILLPGQTTIEPRFYFPASPARNMFLVKTKAGQVITREQVVNVLLQVSSEIKLFSLSTLESRRVERLFAQYTTAVTSGTLAVITFLLAGVGLYGILSYSTQMRRFEIGTRLAIGAKRKEIILLIVKDNAAMILLGMLTSVLVLLTLYLGFRDSLTDYLSGNMTLAFVLTVASIALLSLFACYWPLRKYINQPVVHSLRGSE</sequence>
<name>K6ZCW1_9ALTE</name>
<comment type="caution">
    <text evidence="9">The sequence shown here is derived from an EMBL/GenBank/DDBJ whole genome shotgun (WGS) entry which is preliminary data.</text>
</comment>
<feature type="transmembrane region" description="Helical" evidence="6">
    <location>
        <begin position="21"/>
        <end position="47"/>
    </location>
</feature>
<dbReference type="RefSeq" id="WP_007624002.1">
    <property type="nucleotide sequence ID" value="NZ_BAEO01000062.1"/>
</dbReference>
<feature type="domain" description="MacB-like periplasmic core" evidence="8">
    <location>
        <begin position="27"/>
        <end position="249"/>
    </location>
</feature>
<gene>
    <name evidence="9" type="ORF">GARC_4318</name>
</gene>
<evidence type="ECO:0000313" key="9">
    <source>
        <dbReference type="EMBL" id="GAC21260.1"/>
    </source>
</evidence>
<evidence type="ECO:0000313" key="10">
    <source>
        <dbReference type="Proteomes" id="UP000006327"/>
    </source>
</evidence>
<dbReference type="InterPro" id="IPR003838">
    <property type="entry name" value="ABC3_permease_C"/>
</dbReference>
<evidence type="ECO:0000256" key="2">
    <source>
        <dbReference type="ARBA" id="ARBA00022475"/>
    </source>
</evidence>
<protein>
    <submittedName>
        <fullName evidence="9">Uncharacterized protein</fullName>
    </submittedName>
</protein>
<dbReference type="GO" id="GO:0022857">
    <property type="term" value="F:transmembrane transporter activity"/>
    <property type="evidence" value="ECO:0007669"/>
    <property type="project" value="TreeGrafter"/>
</dbReference>
<dbReference type="eggNOG" id="COG0577">
    <property type="taxonomic scope" value="Bacteria"/>
</dbReference>
<feature type="transmembrane region" description="Helical" evidence="6">
    <location>
        <begin position="683"/>
        <end position="702"/>
    </location>
</feature>
<dbReference type="Proteomes" id="UP000006327">
    <property type="component" value="Unassembled WGS sequence"/>
</dbReference>
<dbReference type="STRING" id="493475.GARC_4318"/>